<dbReference type="RefSeq" id="WP_350783593.1">
    <property type="nucleotide sequence ID" value="NZ_JBEPEK010000182.1"/>
</dbReference>
<organism evidence="2 3">
    <name type="scientific">Streptomyces hyaluromycini</name>
    <dbReference type="NCBI Taxonomy" id="1377993"/>
    <lineage>
        <taxon>Bacteria</taxon>
        <taxon>Bacillati</taxon>
        <taxon>Actinomycetota</taxon>
        <taxon>Actinomycetes</taxon>
        <taxon>Kitasatosporales</taxon>
        <taxon>Streptomycetaceae</taxon>
        <taxon>Streptomyces</taxon>
    </lineage>
</organism>
<evidence type="ECO:0000256" key="1">
    <source>
        <dbReference type="SAM" id="MobiDB-lite"/>
    </source>
</evidence>
<sequence length="223" mass="22243">MEGTDPVNKKLAAALSGGAVLVVALSGCSSNNKSTDPKLIAWAKTVCDAVPAQDAKIKAANEAISTAVSDTTSSPATIQKTDSKAFQDMSDAYKALASAISGAGAPPGVAEGAKRQQNVVTTLNSLSASYADLKKKVDALNTKNQAKFASGLQDIASQTTQLETQSKSGTAALQALEQGEVKDAIAEQASCKKVSTTTTDPAATPASGSTSSASASASASTAG</sequence>
<keyword evidence="3" id="KW-1185">Reference proteome</keyword>
<comment type="caution">
    <text evidence="2">The sequence shown here is derived from an EMBL/GenBank/DDBJ whole genome shotgun (WGS) entry which is preliminary data.</text>
</comment>
<proteinExistence type="predicted"/>
<reference evidence="2 3" key="1">
    <citation type="submission" date="2024-06" db="EMBL/GenBank/DDBJ databases">
        <title>The Natural Products Discovery Center: Release of the First 8490 Sequenced Strains for Exploring Actinobacteria Biosynthetic Diversity.</title>
        <authorList>
            <person name="Kalkreuter E."/>
            <person name="Kautsar S.A."/>
            <person name="Yang D."/>
            <person name="Bader C.D."/>
            <person name="Teijaro C.N."/>
            <person name="Fluegel L."/>
            <person name="Davis C.M."/>
            <person name="Simpson J.R."/>
            <person name="Lauterbach L."/>
            <person name="Steele A.D."/>
            <person name="Gui C."/>
            <person name="Meng S."/>
            <person name="Li G."/>
            <person name="Viehrig K."/>
            <person name="Ye F."/>
            <person name="Su P."/>
            <person name="Kiefer A.F."/>
            <person name="Nichols A."/>
            <person name="Cepeda A.J."/>
            <person name="Yan W."/>
            <person name="Fan B."/>
            <person name="Jiang Y."/>
            <person name="Adhikari A."/>
            <person name="Zheng C.-J."/>
            <person name="Schuster L."/>
            <person name="Cowan T.M."/>
            <person name="Smanski M.J."/>
            <person name="Chevrette M.G."/>
            <person name="De Carvalho L.P.S."/>
            <person name="Shen B."/>
        </authorList>
    </citation>
    <scope>NUCLEOTIDE SEQUENCE [LARGE SCALE GENOMIC DNA]</scope>
    <source>
        <strain evidence="2 3">NPDC000234</strain>
    </source>
</reference>
<gene>
    <name evidence="2" type="ORF">ABT404_24125</name>
</gene>
<feature type="compositionally biased region" description="Low complexity" evidence="1">
    <location>
        <begin position="195"/>
        <end position="223"/>
    </location>
</feature>
<accession>A0ABV1X0J2</accession>
<feature type="region of interest" description="Disordered" evidence="1">
    <location>
        <begin position="188"/>
        <end position="223"/>
    </location>
</feature>
<dbReference type="Proteomes" id="UP001474181">
    <property type="component" value="Unassembled WGS sequence"/>
</dbReference>
<name>A0ABV1X0J2_9ACTN</name>
<protein>
    <submittedName>
        <fullName evidence="2">Small secreted protein</fullName>
    </submittedName>
</protein>
<dbReference type="EMBL" id="JBEPEK010000182">
    <property type="protein sequence ID" value="MER7182531.1"/>
    <property type="molecule type" value="Genomic_DNA"/>
</dbReference>
<evidence type="ECO:0000313" key="3">
    <source>
        <dbReference type="Proteomes" id="UP001474181"/>
    </source>
</evidence>
<evidence type="ECO:0000313" key="2">
    <source>
        <dbReference type="EMBL" id="MER7182531.1"/>
    </source>
</evidence>